<dbReference type="AlphaFoldDB" id="A0A6N7XPL0"/>
<evidence type="ECO:0000313" key="5">
    <source>
        <dbReference type="Proteomes" id="UP000469325"/>
    </source>
</evidence>
<dbReference type="PROSITE" id="PS51000">
    <property type="entry name" value="HTH_DEOR_2"/>
    <property type="match status" value="1"/>
</dbReference>
<dbReference type="PANTHER" id="PTHR30363:SF44">
    <property type="entry name" value="AGA OPERON TRANSCRIPTIONAL REPRESSOR-RELATED"/>
    <property type="match status" value="1"/>
</dbReference>
<evidence type="ECO:0000256" key="2">
    <source>
        <dbReference type="ARBA" id="ARBA00023163"/>
    </source>
</evidence>
<proteinExistence type="predicted"/>
<dbReference type="InterPro" id="IPR001034">
    <property type="entry name" value="DeoR_HTH"/>
</dbReference>
<dbReference type="PANTHER" id="PTHR30363">
    <property type="entry name" value="HTH-TYPE TRANSCRIPTIONAL REGULATOR SRLR-RELATED"/>
    <property type="match status" value="1"/>
</dbReference>
<dbReference type="InterPro" id="IPR050313">
    <property type="entry name" value="Carb_Metab_HTH_regulators"/>
</dbReference>
<dbReference type="PRINTS" id="PR00033">
    <property type="entry name" value="HTHASNC"/>
</dbReference>
<evidence type="ECO:0000313" key="4">
    <source>
        <dbReference type="EMBL" id="MST71995.1"/>
    </source>
</evidence>
<evidence type="ECO:0000259" key="3">
    <source>
        <dbReference type="PROSITE" id="PS51000"/>
    </source>
</evidence>
<protein>
    <submittedName>
        <fullName evidence="4">DeoR/GlpR transcriptional regulator</fullName>
    </submittedName>
</protein>
<gene>
    <name evidence="4" type="ORF">FYJ68_02565</name>
</gene>
<dbReference type="GO" id="GO:0043565">
    <property type="term" value="F:sequence-specific DNA binding"/>
    <property type="evidence" value="ECO:0007669"/>
    <property type="project" value="InterPro"/>
</dbReference>
<dbReference type="SMART" id="SM00420">
    <property type="entry name" value="HTH_DEOR"/>
    <property type="match status" value="1"/>
</dbReference>
<comment type="caution">
    <text evidence="4">The sequence shown here is derived from an EMBL/GenBank/DDBJ whole genome shotgun (WGS) entry which is preliminary data.</text>
</comment>
<dbReference type="InterPro" id="IPR037171">
    <property type="entry name" value="NagB/RpiA_transferase-like"/>
</dbReference>
<dbReference type="InterPro" id="IPR014036">
    <property type="entry name" value="DeoR-like_C"/>
</dbReference>
<dbReference type="Pfam" id="PF08220">
    <property type="entry name" value="HTH_DeoR"/>
    <property type="match status" value="1"/>
</dbReference>
<dbReference type="SUPFAM" id="SSF100950">
    <property type="entry name" value="NagB/RpiA/CoA transferase-like"/>
    <property type="match status" value="1"/>
</dbReference>
<dbReference type="Gene3D" id="3.40.50.1360">
    <property type="match status" value="1"/>
</dbReference>
<dbReference type="Pfam" id="PF00455">
    <property type="entry name" value="DeoRC"/>
    <property type="match status" value="1"/>
</dbReference>
<dbReference type="Proteomes" id="UP000469325">
    <property type="component" value="Unassembled WGS sequence"/>
</dbReference>
<dbReference type="Gene3D" id="1.10.10.10">
    <property type="entry name" value="Winged helix-like DNA-binding domain superfamily/Winged helix DNA-binding domain"/>
    <property type="match status" value="1"/>
</dbReference>
<dbReference type="RefSeq" id="WP_154433720.1">
    <property type="nucleotide sequence ID" value="NZ_VUNC01000001.1"/>
</dbReference>
<dbReference type="PRINTS" id="PR00037">
    <property type="entry name" value="HTHLACR"/>
</dbReference>
<sequence>MSMFRNERHEKILELVASDGRVTTADLAKRFGVSEDSIRKDLQQLDSDGQLHRVYGGAVPLAQETSHVVLSRVDEYREQKQQVARKAFGLIENDMTVFLDISTTNLFLADLIAKSDLRCIVVSNMLDIVRRAAEGTNVEVQCPGGRMNLELNGLVGATCAQALSRVRPDLAFMGTLEVSVADDRVSTFDSEDGAIKQTVLESSERSYVVADSHKFNARGNYRYAKLTDFTGLITDDGDGEHRERVRRLGIQVI</sequence>
<evidence type="ECO:0000256" key="1">
    <source>
        <dbReference type="ARBA" id="ARBA00023015"/>
    </source>
</evidence>
<dbReference type="InterPro" id="IPR000485">
    <property type="entry name" value="AsnC-type_HTH_dom"/>
</dbReference>
<keyword evidence="1" id="KW-0805">Transcription regulation</keyword>
<dbReference type="GO" id="GO:0003700">
    <property type="term" value="F:DNA-binding transcription factor activity"/>
    <property type="evidence" value="ECO:0007669"/>
    <property type="project" value="InterPro"/>
</dbReference>
<feature type="domain" description="HTH deoR-type" evidence="3">
    <location>
        <begin position="5"/>
        <end position="60"/>
    </location>
</feature>
<dbReference type="SUPFAM" id="SSF46785">
    <property type="entry name" value="Winged helix' DNA-binding domain"/>
    <property type="match status" value="1"/>
</dbReference>
<dbReference type="EMBL" id="VUNC01000001">
    <property type="protein sequence ID" value="MST71995.1"/>
    <property type="molecule type" value="Genomic_DNA"/>
</dbReference>
<organism evidence="4 5">
    <name type="scientific">Olsenella porci</name>
    <dbReference type="NCBI Taxonomy" id="2652279"/>
    <lineage>
        <taxon>Bacteria</taxon>
        <taxon>Bacillati</taxon>
        <taxon>Actinomycetota</taxon>
        <taxon>Coriobacteriia</taxon>
        <taxon>Coriobacteriales</taxon>
        <taxon>Atopobiaceae</taxon>
        <taxon>Olsenella</taxon>
    </lineage>
</organism>
<dbReference type="SMART" id="SM01134">
    <property type="entry name" value="DeoRC"/>
    <property type="match status" value="1"/>
</dbReference>
<dbReference type="InterPro" id="IPR036388">
    <property type="entry name" value="WH-like_DNA-bd_sf"/>
</dbReference>
<name>A0A6N7XPL0_9ACTN</name>
<accession>A0A6N7XPL0</accession>
<dbReference type="InterPro" id="IPR036390">
    <property type="entry name" value="WH_DNA-bd_sf"/>
</dbReference>
<keyword evidence="2" id="KW-0804">Transcription</keyword>
<keyword evidence="5" id="KW-1185">Reference proteome</keyword>
<reference evidence="4 5" key="1">
    <citation type="submission" date="2019-08" db="EMBL/GenBank/DDBJ databases">
        <title>In-depth cultivation of the pig gut microbiome towards novel bacterial diversity and tailored functional studies.</title>
        <authorList>
            <person name="Wylensek D."/>
            <person name="Hitch T.C.A."/>
            <person name="Clavel T."/>
        </authorList>
    </citation>
    <scope>NUCLEOTIDE SEQUENCE [LARGE SCALE GENOMIC DNA]</scope>
    <source>
        <strain evidence="4 5">CA-Schmier-601-WT-1</strain>
    </source>
</reference>